<reference evidence="1 2" key="1">
    <citation type="submission" date="2018-03" db="EMBL/GenBank/DDBJ databases">
        <title>Genomic Encyclopedia of Archaeal and Bacterial Type Strains, Phase II (KMG-II): from individual species to whole genera.</title>
        <authorList>
            <person name="Goeker M."/>
        </authorList>
    </citation>
    <scope>NUCLEOTIDE SEQUENCE [LARGE SCALE GENOMIC DNA]</scope>
    <source>
        <strain evidence="1 2">DSM 100346</strain>
    </source>
</reference>
<keyword evidence="2" id="KW-1185">Reference proteome</keyword>
<comment type="caution">
    <text evidence="1">The sequence shown here is derived from an EMBL/GenBank/DDBJ whole genome shotgun (WGS) entry which is preliminary data.</text>
</comment>
<dbReference type="AlphaFoldDB" id="A0A316AJJ5"/>
<dbReference type="Proteomes" id="UP000245880">
    <property type="component" value="Unassembled WGS sequence"/>
</dbReference>
<organism evidence="1 2">
    <name type="scientific">Dyadobacter jejuensis</name>
    <dbReference type="NCBI Taxonomy" id="1082580"/>
    <lineage>
        <taxon>Bacteria</taxon>
        <taxon>Pseudomonadati</taxon>
        <taxon>Bacteroidota</taxon>
        <taxon>Cytophagia</taxon>
        <taxon>Cytophagales</taxon>
        <taxon>Spirosomataceae</taxon>
        <taxon>Dyadobacter</taxon>
    </lineage>
</organism>
<gene>
    <name evidence="1" type="ORF">CLV98_105175</name>
</gene>
<evidence type="ECO:0000313" key="2">
    <source>
        <dbReference type="Proteomes" id="UP000245880"/>
    </source>
</evidence>
<evidence type="ECO:0000313" key="1">
    <source>
        <dbReference type="EMBL" id="PWJ57995.1"/>
    </source>
</evidence>
<accession>A0A316AJJ5</accession>
<dbReference type="EMBL" id="QGDT01000005">
    <property type="protein sequence ID" value="PWJ57995.1"/>
    <property type="molecule type" value="Genomic_DNA"/>
</dbReference>
<sequence>MYIYWLICIEFILNRINWFIIEELMVTSFLVLLKIR</sequence>
<name>A0A316AJJ5_9BACT</name>
<protein>
    <submittedName>
        <fullName evidence="1">Uncharacterized protein</fullName>
    </submittedName>
</protein>
<proteinExistence type="predicted"/>